<evidence type="ECO:0000259" key="5">
    <source>
        <dbReference type="Pfam" id="PF08669"/>
    </source>
</evidence>
<evidence type="ECO:0000259" key="6">
    <source>
        <dbReference type="Pfam" id="PF17806"/>
    </source>
</evidence>
<keyword evidence="8" id="KW-1185">Reference proteome</keyword>
<dbReference type="Pfam" id="PF08669">
    <property type="entry name" value="GCV_T_C"/>
    <property type="match status" value="1"/>
</dbReference>
<dbReference type="InterPro" id="IPR013977">
    <property type="entry name" value="GcvT_C"/>
</dbReference>
<dbReference type="InterPro" id="IPR029043">
    <property type="entry name" value="GcvT/YgfZ_C"/>
</dbReference>
<dbReference type="NCBIfam" id="TIGR01372">
    <property type="entry name" value="soxA"/>
    <property type="match status" value="1"/>
</dbReference>
<name>A0A1G6WX25_9PROT</name>
<evidence type="ECO:0000259" key="3">
    <source>
        <dbReference type="Pfam" id="PF01571"/>
    </source>
</evidence>
<evidence type="ECO:0000313" key="7">
    <source>
        <dbReference type="EMBL" id="SDD70442.1"/>
    </source>
</evidence>
<dbReference type="Gene3D" id="3.30.1360.120">
    <property type="entry name" value="Probable tRNA modification gtpase trme, domain 1"/>
    <property type="match status" value="1"/>
</dbReference>
<dbReference type="SUPFAM" id="SSF101790">
    <property type="entry name" value="Aminomethyltransferase beta-barrel domain"/>
    <property type="match status" value="1"/>
</dbReference>
<dbReference type="SUPFAM" id="SSF103025">
    <property type="entry name" value="Folate-binding domain"/>
    <property type="match status" value="1"/>
</dbReference>
<dbReference type="InterPro" id="IPR041854">
    <property type="entry name" value="BFD-like_2Fe2S-bd_dom_sf"/>
</dbReference>
<feature type="domain" description="Aminomethyltransferase C-terminal" evidence="5">
    <location>
        <begin position="919"/>
        <end position="1006"/>
    </location>
</feature>
<dbReference type="Gene3D" id="1.10.10.1100">
    <property type="entry name" value="BFD-like [2Fe-2S]-binding domain"/>
    <property type="match status" value="1"/>
</dbReference>
<reference evidence="7 8" key="1">
    <citation type="submission" date="2016-10" db="EMBL/GenBank/DDBJ databases">
        <authorList>
            <person name="de Groot N.N."/>
        </authorList>
    </citation>
    <scope>NUCLEOTIDE SEQUENCE [LARGE SCALE GENOMIC DNA]</scope>
    <source>
        <strain evidence="7 8">ATCC 700224</strain>
    </source>
</reference>
<feature type="domain" description="GCVT N-terminal" evidence="3">
    <location>
        <begin position="628"/>
        <end position="899"/>
    </location>
</feature>
<evidence type="ECO:0000259" key="4">
    <source>
        <dbReference type="Pfam" id="PF07992"/>
    </source>
</evidence>
<keyword evidence="2" id="KW-0560">Oxidoreductase</keyword>
<feature type="domain" description="SoxA A3" evidence="6">
    <location>
        <begin position="530"/>
        <end position="614"/>
    </location>
</feature>
<dbReference type="Gene3D" id="3.50.50.60">
    <property type="entry name" value="FAD/NAD(P)-binding domain"/>
    <property type="match status" value="1"/>
</dbReference>
<dbReference type="AlphaFoldDB" id="A0A1G6WX25"/>
<dbReference type="PRINTS" id="PR00469">
    <property type="entry name" value="PNDRDTASEII"/>
</dbReference>
<dbReference type="InterPro" id="IPR036188">
    <property type="entry name" value="FAD/NAD-bd_sf"/>
</dbReference>
<dbReference type="InterPro" id="IPR006277">
    <property type="entry name" value="Sarcosine_oxidase_asu"/>
</dbReference>
<dbReference type="GO" id="GO:0008115">
    <property type="term" value="F:sarcosine oxidase activity"/>
    <property type="evidence" value="ECO:0007669"/>
    <property type="project" value="InterPro"/>
</dbReference>
<dbReference type="STRING" id="69960.SAMN05421720_101299"/>
<protein>
    <submittedName>
        <fullName evidence="7">Sarcosine oxidase subunit alpha</fullName>
    </submittedName>
</protein>
<evidence type="ECO:0000256" key="1">
    <source>
        <dbReference type="ARBA" id="ARBA00008609"/>
    </source>
</evidence>
<dbReference type="PRINTS" id="PR00368">
    <property type="entry name" value="FADPNR"/>
</dbReference>
<dbReference type="Proteomes" id="UP000199412">
    <property type="component" value="Unassembled WGS sequence"/>
</dbReference>
<dbReference type="InterPro" id="IPR041117">
    <property type="entry name" value="SoxA_A3"/>
</dbReference>
<dbReference type="OrthoDB" id="5287468at2"/>
<dbReference type="InterPro" id="IPR027266">
    <property type="entry name" value="TrmE/GcvT-like"/>
</dbReference>
<evidence type="ECO:0000313" key="8">
    <source>
        <dbReference type="Proteomes" id="UP000199412"/>
    </source>
</evidence>
<dbReference type="EMBL" id="FNAP01000001">
    <property type="protein sequence ID" value="SDD70442.1"/>
    <property type="molecule type" value="Genomic_DNA"/>
</dbReference>
<dbReference type="InterPro" id="IPR023753">
    <property type="entry name" value="FAD/NAD-binding_dom"/>
</dbReference>
<dbReference type="SUPFAM" id="SSF51905">
    <property type="entry name" value="FAD/NAD(P)-binding domain"/>
    <property type="match status" value="1"/>
</dbReference>
<dbReference type="InterPro" id="IPR006222">
    <property type="entry name" value="GCVT_N"/>
</dbReference>
<dbReference type="Pfam" id="PF13510">
    <property type="entry name" value="Fer2_4"/>
    <property type="match status" value="1"/>
</dbReference>
<dbReference type="InterPro" id="IPR028896">
    <property type="entry name" value="GcvT/YgfZ/DmdA"/>
</dbReference>
<dbReference type="Pfam" id="PF07992">
    <property type="entry name" value="Pyr_redox_2"/>
    <property type="match status" value="1"/>
</dbReference>
<dbReference type="RefSeq" id="WP_092781019.1">
    <property type="nucleotide sequence ID" value="NZ_FNAP01000001.1"/>
</dbReference>
<dbReference type="Gene3D" id="3.10.20.440">
    <property type="entry name" value="2Fe-2S iron-sulphur cluster binding domain, sarcosine oxidase, alpha subunit, N-terminal domain"/>
    <property type="match status" value="1"/>
</dbReference>
<dbReference type="PANTHER" id="PTHR43757">
    <property type="entry name" value="AMINOMETHYLTRANSFERASE"/>
    <property type="match status" value="1"/>
</dbReference>
<feature type="domain" description="FAD/NAD(P)-binding" evidence="4">
    <location>
        <begin position="177"/>
        <end position="444"/>
    </location>
</feature>
<sequence length="1017" mass="109598">MTGRTQDFRLPKGGVIDRSRSIRFRFNGQWMGGYSGDTLASALLANGVHLVGRSMKYHRPRGIMAAGAEDPGALVQRGLHDEPARTDPDWRATQTALVDGLEVATIGAWPSLERDMGAAMGLASRVMGAGFYYKIMHGSRWMWEHVQEPLIRRAAGFGDCPDEPDPDVYDHRHVHCEVLVVGAGPAGLAAAVAAARSGARVILAEQDERFGGNLLGRRRAIDGQDGVDWAAAMEARLRASPDVRLLPRTTVVGYYDTNYLVALERVTDHLGLGPAAPGRPRQRLWHIRAKRVVLATGAHERPLVFGDNDRPGIMLAGAAQTYLRRWAVLPGRDVVLFTNNDRAYEAALDLHAAGATVRAIVDSREAPGAAMPAAARAAGIRVMTGCVVGGTSGTRRVTGASIMKRSTHGRAVPYALDALPCDLLLVSGGLSPVVHLFSQSGGKLRYDPDRVAFVPDRSAQALGNAGACNGTFDLAGCLSEGAAAGAEAVRLAGFDPGAARTSFAVDEPDASAVAPLWWARPAEGHEHAWGQPFVDFQNDTTAHDIRQAVREGFESVEHVKRYTLTGFGTDQGKTANINAIGILAEALGRPIPEVGTTTFRPPYTPVTFAAMAGRDRGEYLDPARLTAIHDRHVALGAMFEDVGQWKRPWYYPRPGETMHQAVARECRAAREAVGVLDASTLGKIDIQGPDAAEFLNRVYTNAWSKLEIGRVRYGVMCREDGMVFDDGTTARIDDTRYLMTTTTGNAAAVLDHLEDYLQTEWPDLRVRLTSVTEQWATVSIAGPKAGILMGRLASGQDLSPAAFPFMTWRPAIVAGLHARVFRISFTGELQYEINVPWHQGGALWDAVMCAGVGLGITPYGTETMHVLRAEKGFIIVGQETDGTQTPLDLGMDWIVSKKKPDFIGQRSLTRPDTARADRKQLVGLLPKNKRLVFPEGSQIVETGASRRPPPVPMLGFVTSAYWSPALDSGFALALVAGGRGRIGDTVAVALPSGEQAAVICDPVMLDREGARRDGHAA</sequence>
<dbReference type="PIRSF" id="PIRSF037980">
    <property type="entry name" value="SoxA"/>
    <property type="match status" value="1"/>
</dbReference>
<organism evidence="7 8">
    <name type="scientific">Rhodospira trueperi</name>
    <dbReference type="NCBI Taxonomy" id="69960"/>
    <lineage>
        <taxon>Bacteria</taxon>
        <taxon>Pseudomonadati</taxon>
        <taxon>Pseudomonadota</taxon>
        <taxon>Alphaproteobacteria</taxon>
        <taxon>Rhodospirillales</taxon>
        <taxon>Rhodospirillaceae</taxon>
        <taxon>Rhodospira</taxon>
    </lineage>
</organism>
<gene>
    <name evidence="7" type="ORF">SAMN05421720_101299</name>
</gene>
<evidence type="ECO:0000256" key="2">
    <source>
        <dbReference type="ARBA" id="ARBA00023002"/>
    </source>
</evidence>
<accession>A0A1G6WX25</accession>
<proteinExistence type="inferred from homology"/>
<comment type="similarity">
    <text evidence="1">Belongs to the GcvT family.</text>
</comment>
<dbReference type="InterPro" id="IPR042204">
    <property type="entry name" value="2Fe-2S-bd_N"/>
</dbReference>
<dbReference type="Pfam" id="PF01571">
    <property type="entry name" value="GCV_T"/>
    <property type="match status" value="1"/>
</dbReference>
<dbReference type="GO" id="GO:0046653">
    <property type="term" value="P:tetrahydrofolate metabolic process"/>
    <property type="evidence" value="ECO:0007669"/>
    <property type="project" value="InterPro"/>
</dbReference>
<dbReference type="Pfam" id="PF17806">
    <property type="entry name" value="SO_alpha_A3"/>
    <property type="match status" value="1"/>
</dbReference>
<dbReference type="PANTHER" id="PTHR43757:SF2">
    <property type="entry name" value="AMINOMETHYLTRANSFERASE, MITOCHONDRIAL"/>
    <property type="match status" value="1"/>
</dbReference>